<accession>A0A386ZJI1</accession>
<reference evidence="1 2" key="1">
    <citation type="submission" date="2018-09" db="EMBL/GenBank/DDBJ databases">
        <title>Nocardia yunnanensis sp. nov., an actinomycete isolated from a soil sample.</title>
        <authorList>
            <person name="Zhang J."/>
        </authorList>
    </citation>
    <scope>NUCLEOTIDE SEQUENCE [LARGE SCALE GENOMIC DNA]</scope>
    <source>
        <strain evidence="1 2">CFHS0054</strain>
    </source>
</reference>
<evidence type="ECO:0000313" key="2">
    <source>
        <dbReference type="Proteomes" id="UP000267164"/>
    </source>
</evidence>
<protein>
    <submittedName>
        <fullName evidence="1">Uncharacterized protein</fullName>
    </submittedName>
</protein>
<dbReference type="Proteomes" id="UP000267164">
    <property type="component" value="Chromosome"/>
</dbReference>
<evidence type="ECO:0000313" key="1">
    <source>
        <dbReference type="EMBL" id="AYF76745.1"/>
    </source>
</evidence>
<dbReference type="OrthoDB" id="4277148at2"/>
<dbReference type="EMBL" id="CP032568">
    <property type="protein sequence ID" value="AYF76745.1"/>
    <property type="molecule type" value="Genomic_DNA"/>
</dbReference>
<dbReference type="AlphaFoldDB" id="A0A386ZJI1"/>
<keyword evidence="2" id="KW-1185">Reference proteome</keyword>
<dbReference type="Gene3D" id="1.10.8.1060">
    <property type="entry name" value="Corynebacterium glutamicum thioredoxin-dependent arsenate reductase, N-terminal domain"/>
    <property type="match status" value="1"/>
</dbReference>
<name>A0A386ZJI1_9NOCA</name>
<proteinExistence type="predicted"/>
<dbReference type="KEGG" id="nyu:D7D52_26325"/>
<sequence>MLLQVQFHSSLANVVVEDFPCLRSDLACQKALPVQKFSACDMTLVGRGPGVQMIPDRCPFRRESAEGSDIGVTCSRMEARPHMTASDEEQQISELVIRLTDKFPHLTAQSVDEEVRGIHREFDGHRVREFIPLLVERIAERQLSRRVSYRDTPPIGFAPAWRNSASPAYL</sequence>
<gene>
    <name evidence="1" type="ORF">D7D52_26325</name>
</gene>
<dbReference type="NCBIfam" id="NF046112">
    <property type="entry name" value="MSMEG_6209_Nter"/>
    <property type="match status" value="1"/>
</dbReference>
<organism evidence="1 2">
    <name type="scientific">Nocardia yunnanensis</name>
    <dbReference type="NCBI Taxonomy" id="2382165"/>
    <lineage>
        <taxon>Bacteria</taxon>
        <taxon>Bacillati</taxon>
        <taxon>Actinomycetota</taxon>
        <taxon>Actinomycetes</taxon>
        <taxon>Mycobacteriales</taxon>
        <taxon>Nocardiaceae</taxon>
        <taxon>Nocardia</taxon>
    </lineage>
</organism>